<comment type="caution">
    <text evidence="2">The sequence shown here is derived from an EMBL/GenBank/DDBJ whole genome shotgun (WGS) entry which is preliminary data.</text>
</comment>
<keyword evidence="3" id="KW-1185">Reference proteome</keyword>
<name>A0A2J7PJT5_9NEOP</name>
<sequence>MSNISAKMVPVYCCVLSFVCVAIIKPFRIHYVIFLSCNLYHGPRITKKKKKIEREMSVRIMLVPEHIANIVMLFYLNRSLKV</sequence>
<protein>
    <submittedName>
        <fullName evidence="2">Uncharacterized protein</fullName>
    </submittedName>
</protein>
<proteinExistence type="predicted"/>
<keyword evidence="1" id="KW-0812">Transmembrane</keyword>
<organism evidence="2 3">
    <name type="scientific">Cryptotermes secundus</name>
    <dbReference type="NCBI Taxonomy" id="105785"/>
    <lineage>
        <taxon>Eukaryota</taxon>
        <taxon>Metazoa</taxon>
        <taxon>Ecdysozoa</taxon>
        <taxon>Arthropoda</taxon>
        <taxon>Hexapoda</taxon>
        <taxon>Insecta</taxon>
        <taxon>Pterygota</taxon>
        <taxon>Neoptera</taxon>
        <taxon>Polyneoptera</taxon>
        <taxon>Dictyoptera</taxon>
        <taxon>Blattodea</taxon>
        <taxon>Blattoidea</taxon>
        <taxon>Termitoidae</taxon>
        <taxon>Kalotermitidae</taxon>
        <taxon>Cryptotermitinae</taxon>
        <taxon>Cryptotermes</taxon>
    </lineage>
</organism>
<evidence type="ECO:0000313" key="2">
    <source>
        <dbReference type="EMBL" id="PNF16591.1"/>
    </source>
</evidence>
<feature type="transmembrane region" description="Helical" evidence="1">
    <location>
        <begin position="56"/>
        <end position="76"/>
    </location>
</feature>
<dbReference type="AlphaFoldDB" id="A0A2J7PJT5"/>
<dbReference type="Proteomes" id="UP000235965">
    <property type="component" value="Unassembled WGS sequence"/>
</dbReference>
<evidence type="ECO:0000256" key="1">
    <source>
        <dbReference type="SAM" id="Phobius"/>
    </source>
</evidence>
<dbReference type="EMBL" id="NEVH01024945">
    <property type="protein sequence ID" value="PNF16591.1"/>
    <property type="molecule type" value="Genomic_DNA"/>
</dbReference>
<keyword evidence="1" id="KW-1133">Transmembrane helix</keyword>
<evidence type="ECO:0000313" key="3">
    <source>
        <dbReference type="Proteomes" id="UP000235965"/>
    </source>
</evidence>
<keyword evidence="1" id="KW-0472">Membrane</keyword>
<gene>
    <name evidence="2" type="ORF">B7P43_G07001</name>
</gene>
<accession>A0A2J7PJT5</accession>
<reference evidence="2 3" key="1">
    <citation type="submission" date="2017-12" db="EMBL/GenBank/DDBJ databases">
        <title>Hemimetabolous genomes reveal molecular basis of termite eusociality.</title>
        <authorList>
            <person name="Harrison M.C."/>
            <person name="Jongepier E."/>
            <person name="Robertson H.M."/>
            <person name="Arning N."/>
            <person name="Bitard-Feildel T."/>
            <person name="Chao H."/>
            <person name="Childers C.P."/>
            <person name="Dinh H."/>
            <person name="Doddapaneni H."/>
            <person name="Dugan S."/>
            <person name="Gowin J."/>
            <person name="Greiner C."/>
            <person name="Han Y."/>
            <person name="Hu H."/>
            <person name="Hughes D.S.T."/>
            <person name="Huylmans A.-K."/>
            <person name="Kemena C."/>
            <person name="Kremer L.P.M."/>
            <person name="Lee S.L."/>
            <person name="Lopez-Ezquerra A."/>
            <person name="Mallet L."/>
            <person name="Monroy-Kuhn J.M."/>
            <person name="Moser A."/>
            <person name="Murali S.C."/>
            <person name="Muzny D.M."/>
            <person name="Otani S."/>
            <person name="Piulachs M.-D."/>
            <person name="Poelchau M."/>
            <person name="Qu J."/>
            <person name="Schaub F."/>
            <person name="Wada-Katsumata A."/>
            <person name="Worley K.C."/>
            <person name="Xie Q."/>
            <person name="Ylla G."/>
            <person name="Poulsen M."/>
            <person name="Gibbs R.A."/>
            <person name="Schal C."/>
            <person name="Richards S."/>
            <person name="Belles X."/>
            <person name="Korb J."/>
            <person name="Bornberg-Bauer E."/>
        </authorList>
    </citation>
    <scope>NUCLEOTIDE SEQUENCE [LARGE SCALE GENOMIC DNA]</scope>
    <source>
        <tissue evidence="2">Whole body</tissue>
    </source>
</reference>
<dbReference type="InParanoid" id="A0A2J7PJT5"/>